<keyword evidence="5" id="KW-1185">Reference proteome</keyword>
<dbReference type="Pfam" id="PF00571">
    <property type="entry name" value="CBS"/>
    <property type="match status" value="2"/>
</dbReference>
<keyword evidence="1 2" id="KW-0129">CBS domain</keyword>
<feature type="domain" description="CBS" evidence="3">
    <location>
        <begin position="84"/>
        <end position="140"/>
    </location>
</feature>
<reference evidence="5" key="1">
    <citation type="journal article" date="2019" name="Int. J. Syst. Evol. Microbiol.">
        <title>The Global Catalogue of Microorganisms (GCM) 10K type strain sequencing project: providing services to taxonomists for standard genome sequencing and annotation.</title>
        <authorList>
            <consortium name="The Broad Institute Genomics Platform"/>
            <consortium name="The Broad Institute Genome Sequencing Center for Infectious Disease"/>
            <person name="Wu L."/>
            <person name="Ma J."/>
        </authorList>
    </citation>
    <scope>NUCLEOTIDE SEQUENCE [LARGE SCALE GENOMIC DNA]</scope>
    <source>
        <strain evidence="5">DFY41</strain>
    </source>
</reference>
<protein>
    <submittedName>
        <fullName evidence="4">HPP family protein</fullName>
    </submittedName>
</protein>
<dbReference type="EMBL" id="JBHSKD010000002">
    <property type="protein sequence ID" value="MFC5175479.1"/>
    <property type="molecule type" value="Genomic_DNA"/>
</dbReference>
<dbReference type="PANTHER" id="PTHR43080">
    <property type="entry name" value="CBS DOMAIN-CONTAINING PROTEIN CBSX3, MITOCHONDRIAL"/>
    <property type="match status" value="1"/>
</dbReference>
<dbReference type="SMART" id="SM00116">
    <property type="entry name" value="CBS"/>
    <property type="match status" value="2"/>
</dbReference>
<proteinExistence type="predicted"/>
<evidence type="ECO:0000313" key="4">
    <source>
        <dbReference type="EMBL" id="MFC5175479.1"/>
    </source>
</evidence>
<accession>A0ABW0BDT4</accession>
<dbReference type="Proteomes" id="UP001596087">
    <property type="component" value="Unassembled WGS sequence"/>
</dbReference>
<dbReference type="InterPro" id="IPR051257">
    <property type="entry name" value="Diverse_CBS-Domain"/>
</dbReference>
<sequence>MLVQDVMTPHPVTVRVSASVKEALALLAKYGVTSLPVVNSAGRISGVVSEADLIRETVASDPRLREIPVEVAPVHTARTVQEVFTPMPVTVRAHDDLSRAIELMTTTSVKSLPVVDEHDRVVGMVSRSDVVKLLARADSVIEGEVDELMRSLGHGDWLVEVHDGVVEVTGPADRSERSLAQLAANTVPGVVEVRVS</sequence>
<evidence type="ECO:0000256" key="1">
    <source>
        <dbReference type="ARBA" id="ARBA00023122"/>
    </source>
</evidence>
<evidence type="ECO:0000313" key="5">
    <source>
        <dbReference type="Proteomes" id="UP001596087"/>
    </source>
</evidence>
<dbReference type="Gene3D" id="3.10.580.10">
    <property type="entry name" value="CBS-domain"/>
    <property type="match status" value="1"/>
</dbReference>
<organism evidence="4 5">
    <name type="scientific">Nocardioides taihuensis</name>
    <dbReference type="NCBI Taxonomy" id="1835606"/>
    <lineage>
        <taxon>Bacteria</taxon>
        <taxon>Bacillati</taxon>
        <taxon>Actinomycetota</taxon>
        <taxon>Actinomycetes</taxon>
        <taxon>Propionibacteriales</taxon>
        <taxon>Nocardioidaceae</taxon>
        <taxon>Nocardioides</taxon>
    </lineage>
</organism>
<comment type="caution">
    <text evidence="4">The sequence shown here is derived from an EMBL/GenBank/DDBJ whole genome shotgun (WGS) entry which is preliminary data.</text>
</comment>
<feature type="domain" description="CBS" evidence="3">
    <location>
        <begin position="7"/>
        <end position="66"/>
    </location>
</feature>
<dbReference type="InterPro" id="IPR046342">
    <property type="entry name" value="CBS_dom_sf"/>
</dbReference>
<dbReference type="PANTHER" id="PTHR43080:SF26">
    <property type="entry name" value="REGULATORY PROTEIN"/>
    <property type="match status" value="1"/>
</dbReference>
<dbReference type="InterPro" id="IPR000644">
    <property type="entry name" value="CBS_dom"/>
</dbReference>
<dbReference type="SUPFAM" id="SSF54631">
    <property type="entry name" value="CBS-domain pair"/>
    <property type="match status" value="1"/>
</dbReference>
<dbReference type="PROSITE" id="PS51371">
    <property type="entry name" value="CBS"/>
    <property type="match status" value="2"/>
</dbReference>
<evidence type="ECO:0000256" key="2">
    <source>
        <dbReference type="PROSITE-ProRule" id="PRU00703"/>
    </source>
</evidence>
<dbReference type="RefSeq" id="WP_378586293.1">
    <property type="nucleotide sequence ID" value="NZ_JBHSKD010000002.1"/>
</dbReference>
<name>A0ABW0BDT4_9ACTN</name>
<gene>
    <name evidence="4" type="ORF">ACFPGP_02265</name>
</gene>
<evidence type="ECO:0000259" key="3">
    <source>
        <dbReference type="PROSITE" id="PS51371"/>
    </source>
</evidence>